<name>A0AAE0FTH8_9CHLO</name>
<comment type="caution">
    <text evidence="2">The sequence shown here is derived from an EMBL/GenBank/DDBJ whole genome shotgun (WGS) entry which is preliminary data.</text>
</comment>
<gene>
    <name evidence="2" type="ORF">CYMTET_25729</name>
</gene>
<evidence type="ECO:0000313" key="2">
    <source>
        <dbReference type="EMBL" id="KAK3265599.1"/>
    </source>
</evidence>
<keyword evidence="3" id="KW-1185">Reference proteome</keyword>
<evidence type="ECO:0000313" key="3">
    <source>
        <dbReference type="Proteomes" id="UP001190700"/>
    </source>
</evidence>
<reference evidence="2 3" key="1">
    <citation type="journal article" date="2015" name="Genome Biol. Evol.">
        <title>Comparative Genomics of a Bacterivorous Green Alga Reveals Evolutionary Causalities and Consequences of Phago-Mixotrophic Mode of Nutrition.</title>
        <authorList>
            <person name="Burns J.A."/>
            <person name="Paasch A."/>
            <person name="Narechania A."/>
            <person name="Kim E."/>
        </authorList>
    </citation>
    <scope>NUCLEOTIDE SEQUENCE [LARGE SCALE GENOMIC DNA]</scope>
    <source>
        <strain evidence="2 3">PLY_AMNH</strain>
    </source>
</reference>
<feature type="region of interest" description="Disordered" evidence="1">
    <location>
        <begin position="1"/>
        <end position="31"/>
    </location>
</feature>
<accession>A0AAE0FTH8</accession>
<dbReference type="Proteomes" id="UP001190700">
    <property type="component" value="Unassembled WGS sequence"/>
</dbReference>
<sequence>MRSGWLNRAAPDAGGGAGSHPVGLDEAAEQDGVESAGITWEGVAGQFLEAGWGAIPLFEPEAGGVDRDGPARGAGACRVVLLSRRGGLPNRRSKEVGSIIFDARVADQCVEVAVEPGAILPKLARLNDPQVQLLSIRFCVYPRFMHLVGGVPLHLLMRGPLEHDTGTHQCLQEVVDSLYLLGEEVVALSQLPTTKWGWG</sequence>
<dbReference type="EMBL" id="LGRX02013810">
    <property type="protein sequence ID" value="KAK3265599.1"/>
    <property type="molecule type" value="Genomic_DNA"/>
</dbReference>
<protein>
    <submittedName>
        <fullName evidence="2">Uncharacterized protein</fullName>
    </submittedName>
</protein>
<evidence type="ECO:0000256" key="1">
    <source>
        <dbReference type="SAM" id="MobiDB-lite"/>
    </source>
</evidence>
<proteinExistence type="predicted"/>
<organism evidence="2 3">
    <name type="scientific">Cymbomonas tetramitiformis</name>
    <dbReference type="NCBI Taxonomy" id="36881"/>
    <lineage>
        <taxon>Eukaryota</taxon>
        <taxon>Viridiplantae</taxon>
        <taxon>Chlorophyta</taxon>
        <taxon>Pyramimonadophyceae</taxon>
        <taxon>Pyramimonadales</taxon>
        <taxon>Pyramimonadaceae</taxon>
        <taxon>Cymbomonas</taxon>
    </lineage>
</organism>
<dbReference type="AlphaFoldDB" id="A0AAE0FTH8"/>